<dbReference type="Proteomes" id="UP000284243">
    <property type="component" value="Unassembled WGS sequence"/>
</dbReference>
<dbReference type="EMBL" id="QRYC01000002">
    <property type="protein sequence ID" value="RGU58443.1"/>
    <property type="molecule type" value="Genomic_DNA"/>
</dbReference>
<feature type="coiled-coil region" evidence="1">
    <location>
        <begin position="33"/>
        <end position="60"/>
    </location>
</feature>
<dbReference type="AlphaFoldDB" id="A0A412TXC3"/>
<dbReference type="InterPro" id="IPR053139">
    <property type="entry name" value="Surface_bspA-like"/>
</dbReference>
<evidence type="ECO:0000256" key="2">
    <source>
        <dbReference type="SAM" id="MobiDB-lite"/>
    </source>
</evidence>
<dbReference type="SUPFAM" id="SSF110296">
    <property type="entry name" value="Oligoxyloglucan reducing end-specific cellobiohydrolase"/>
    <property type="match status" value="1"/>
</dbReference>
<dbReference type="InterPro" id="IPR013783">
    <property type="entry name" value="Ig-like_fold"/>
</dbReference>
<dbReference type="InterPro" id="IPR026906">
    <property type="entry name" value="LRR_5"/>
</dbReference>
<feature type="domain" description="DUF4988" evidence="4">
    <location>
        <begin position="36"/>
        <end position="195"/>
    </location>
</feature>
<organism evidence="5 6">
    <name type="scientific">Odoribacter splanchnicus</name>
    <dbReference type="NCBI Taxonomy" id="28118"/>
    <lineage>
        <taxon>Bacteria</taxon>
        <taxon>Pseudomonadati</taxon>
        <taxon>Bacteroidota</taxon>
        <taxon>Bacteroidia</taxon>
        <taxon>Bacteroidales</taxon>
        <taxon>Odoribacteraceae</taxon>
        <taxon>Odoribacter</taxon>
    </lineage>
</organism>
<reference evidence="5 6" key="1">
    <citation type="submission" date="2018-08" db="EMBL/GenBank/DDBJ databases">
        <title>A genome reference for cultivated species of the human gut microbiota.</title>
        <authorList>
            <person name="Zou Y."/>
            <person name="Xue W."/>
            <person name="Luo G."/>
        </authorList>
    </citation>
    <scope>NUCLEOTIDE SEQUENCE [LARGE SCALE GENOMIC DNA]</scope>
    <source>
        <strain evidence="5 6">AF16-14</strain>
    </source>
</reference>
<accession>A0A412TXC3</accession>
<sequence length="944" mass="104392">MWNLFTRFFKCRHLIWLPVLCVTLAGCKDDFDDSELREQIADLDGRLASLEKLCAQMNTNISSIQTIVNALQQNDYITGVTPITERGNTIGYTITFMKNRPITIYHGKDGEKGEQGNKGEDGKTPVIGIRQDTDGIYYWTLNGTWLLDDEGKKLRVTGKDGLNGNTPQMKIENGRWLVSLDYGISWEDVGQATGESGKTPLLVIENGFWKISWDNGISWKTLAPASTSDIIPKIEITNGRWMISWDNGDTWQDAGQATGDQGIAGTTPIMKIENGKWIVSFDGGTSWSDLGQATGEKGEDGQDGIDGKTPKFKIENNAWYISYDEGETWKYIGPATASSGGSFFSQIIDDIEYVHFIIAESQQLISIPKFKLLTIIFTPNETEVRLLPNTTYSFSYLVGEADEKLVVKVTTQNGFQAVVKPTAYDRGVIEVTTPATLGTFSKDNVTVFFFDGKGRTILRTITFVEGKIQIPTKSYSVGYGGDRVDVELETNIEYEVEISEETKSWVELMPDSRATFRTDRISFMVRPNPTGKERVAIIEMIDKQGISSEKIAIFQSSGVLPKTFHVSAPGTLGQLLAGQELPHELIISGSLNESDYASLKNYSTGKILDLTGVTDTSIPEAAFKGSTASYVYLPLGLTEIPKNAFRESTMTTIEIPESVTCIGAAAFYHSKITSLVLPKNLERIEDSAFADLNIQGNLVIPDATTFIGSVAFCGSTFDGTLSIGEGVKEIGTGAFADIKFTGDLIIPDAVQVMGEQAFSHAIFTGSLKIGNGLTVIPKNAFLMGSSKFPRDYPFMRGTLTIGENVTRIEERAFEYCGFTGDLIIPDKVETISQYAFRSCYRFMGKLILGEKVSYIEKHAFAGNDQIFPTEPMTLFFKEIHCKGVRPPMMTKYAFGGSRISEEPVEDVFLNVPIYVPYYTIDLYKEAIGWKTIASEFKSLESYPK</sequence>
<evidence type="ECO:0000259" key="3">
    <source>
        <dbReference type="Pfam" id="PF13004"/>
    </source>
</evidence>
<evidence type="ECO:0000259" key="4">
    <source>
        <dbReference type="Pfam" id="PF16378"/>
    </source>
</evidence>
<evidence type="ECO:0008006" key="7">
    <source>
        <dbReference type="Google" id="ProtNLM"/>
    </source>
</evidence>
<comment type="caution">
    <text evidence="5">The sequence shown here is derived from an EMBL/GenBank/DDBJ whole genome shotgun (WGS) entry which is preliminary data.</text>
</comment>
<name>A0A412TXC3_9BACT</name>
<dbReference type="InterPro" id="IPR032675">
    <property type="entry name" value="LRR_dom_sf"/>
</dbReference>
<protein>
    <recommendedName>
        <fullName evidence="7">DUF4988 domain-containing protein</fullName>
    </recommendedName>
</protein>
<feature type="domain" description="BACON" evidence="3">
    <location>
        <begin position="496"/>
        <end position="555"/>
    </location>
</feature>
<dbReference type="RefSeq" id="WP_118159908.1">
    <property type="nucleotide sequence ID" value="NZ_QRYC01000002.1"/>
</dbReference>
<dbReference type="PROSITE" id="PS51257">
    <property type="entry name" value="PROKAR_LIPOPROTEIN"/>
    <property type="match status" value="1"/>
</dbReference>
<dbReference type="Pfam" id="PF13306">
    <property type="entry name" value="LRR_5"/>
    <property type="match status" value="2"/>
</dbReference>
<feature type="compositionally biased region" description="Basic and acidic residues" evidence="2">
    <location>
        <begin position="296"/>
        <end position="309"/>
    </location>
</feature>
<dbReference type="Pfam" id="PF13004">
    <property type="entry name" value="BACON"/>
    <property type="match status" value="1"/>
</dbReference>
<dbReference type="Gene3D" id="2.60.40.10">
    <property type="entry name" value="Immunoglobulins"/>
    <property type="match status" value="1"/>
</dbReference>
<dbReference type="InterPro" id="IPR024361">
    <property type="entry name" value="BACON"/>
</dbReference>
<dbReference type="PANTHER" id="PTHR45661">
    <property type="entry name" value="SURFACE ANTIGEN"/>
    <property type="match status" value="1"/>
</dbReference>
<proteinExistence type="predicted"/>
<keyword evidence="1" id="KW-0175">Coiled coil</keyword>
<dbReference type="InterPro" id="IPR032149">
    <property type="entry name" value="DUF4988"/>
</dbReference>
<evidence type="ECO:0000256" key="1">
    <source>
        <dbReference type="SAM" id="Coils"/>
    </source>
</evidence>
<dbReference type="Gene3D" id="3.80.10.10">
    <property type="entry name" value="Ribonuclease Inhibitor"/>
    <property type="match status" value="2"/>
</dbReference>
<gene>
    <name evidence="5" type="ORF">DWW57_01630</name>
</gene>
<evidence type="ECO:0000313" key="5">
    <source>
        <dbReference type="EMBL" id="RGU58443.1"/>
    </source>
</evidence>
<dbReference type="Pfam" id="PF16378">
    <property type="entry name" value="DUF4988"/>
    <property type="match status" value="1"/>
</dbReference>
<evidence type="ECO:0000313" key="6">
    <source>
        <dbReference type="Proteomes" id="UP000284243"/>
    </source>
</evidence>
<feature type="region of interest" description="Disordered" evidence="2">
    <location>
        <begin position="289"/>
        <end position="309"/>
    </location>
</feature>
<dbReference type="PANTHER" id="PTHR45661:SF3">
    <property type="entry name" value="IG-LIKE DOMAIN-CONTAINING PROTEIN"/>
    <property type="match status" value="1"/>
</dbReference>